<dbReference type="InParanoid" id="A0A165VPP0"/>
<name>A0A165VPP0_9AGAM</name>
<feature type="domain" description="Non-haem dioxygenase N-terminal" evidence="6">
    <location>
        <begin position="27"/>
        <end position="130"/>
    </location>
</feature>
<evidence type="ECO:0000256" key="2">
    <source>
        <dbReference type="ARBA" id="ARBA00022723"/>
    </source>
</evidence>
<dbReference type="GO" id="GO:0046872">
    <property type="term" value="F:metal ion binding"/>
    <property type="evidence" value="ECO:0007669"/>
    <property type="project" value="UniProtKB-KW"/>
</dbReference>
<dbReference type="Proteomes" id="UP000076761">
    <property type="component" value="Unassembled WGS sequence"/>
</dbReference>
<comment type="similarity">
    <text evidence="1">Belongs to the iron/ascorbate-dependent oxidoreductase family.</text>
</comment>
<dbReference type="Gene3D" id="2.60.120.330">
    <property type="entry name" value="B-lactam Antibiotic, Isopenicillin N Synthase, Chain"/>
    <property type="match status" value="1"/>
</dbReference>
<proteinExistence type="inferred from homology"/>
<sequence length="365" mass="40996">MPSLILPHVEPYIPAPLPTEQLDYADLPIIDLSKAATAEGRAELAIVARDAMRTQGFLCAINHGYTPTQTKRMFDIANMAFDGVSKEEKQAYVGDIEGTGSYLGYKLRNYWHIDNGVHDQIEHFSINQDVYRQPLPPTLRPFLPEIEDFAKHCHVNVVHTVLRLLALGLEMPEDALISLLRYNAPGESNARFIKYYPRSEEEEAKTNNVWLKGHTDIGGISVLWSQPVAALQILSPEGRWKWVKHIDNGLILNIGDSLEFLAGGFYKATIHRVVQPPPSQRGYARVGLFYFAMVEEDVVLAPLERESAVVQKEIAKSDRFEGGRAPTMGMYRRARTSTYGKVDLKKGEDGVDTQVVHGVVVKHYN</sequence>
<evidence type="ECO:0000256" key="1">
    <source>
        <dbReference type="ARBA" id="ARBA00008056"/>
    </source>
</evidence>
<dbReference type="InterPro" id="IPR044861">
    <property type="entry name" value="IPNS-like_FE2OG_OXY"/>
</dbReference>
<protein>
    <submittedName>
        <fullName evidence="7">Clavaminate synthase-like protein</fullName>
    </submittedName>
</protein>
<evidence type="ECO:0000313" key="7">
    <source>
        <dbReference type="EMBL" id="KZT29993.1"/>
    </source>
</evidence>
<dbReference type="GO" id="GO:0016491">
    <property type="term" value="F:oxidoreductase activity"/>
    <property type="evidence" value="ECO:0007669"/>
    <property type="project" value="UniProtKB-KW"/>
</dbReference>
<feature type="domain" description="Isopenicillin N synthase-like Fe(2+) 2OG dioxygenase" evidence="5">
    <location>
        <begin position="192"/>
        <end position="280"/>
    </location>
</feature>
<dbReference type="InterPro" id="IPR026992">
    <property type="entry name" value="DIOX_N"/>
</dbReference>
<evidence type="ECO:0000259" key="6">
    <source>
        <dbReference type="Pfam" id="PF14226"/>
    </source>
</evidence>
<dbReference type="Pfam" id="PF14226">
    <property type="entry name" value="DIOX_N"/>
    <property type="match status" value="1"/>
</dbReference>
<keyword evidence="3" id="KW-0560">Oxidoreductase</keyword>
<dbReference type="STRING" id="1314782.A0A165VPP0"/>
<dbReference type="PANTHER" id="PTHR10209:SF867">
    <property type="entry name" value="2-OXOGLUTARATE (2OG) AND FE(II)-DEPENDENT OXYGENASE SUPERFAMILY PROTEIN"/>
    <property type="match status" value="1"/>
</dbReference>
<evidence type="ECO:0000259" key="5">
    <source>
        <dbReference type="Pfam" id="PF03171"/>
    </source>
</evidence>
<reference evidence="7 8" key="1">
    <citation type="journal article" date="2016" name="Mol. Biol. Evol.">
        <title>Comparative Genomics of Early-Diverging Mushroom-Forming Fungi Provides Insights into the Origins of Lignocellulose Decay Capabilities.</title>
        <authorList>
            <person name="Nagy L.G."/>
            <person name="Riley R."/>
            <person name="Tritt A."/>
            <person name="Adam C."/>
            <person name="Daum C."/>
            <person name="Floudas D."/>
            <person name="Sun H."/>
            <person name="Yadav J.S."/>
            <person name="Pangilinan J."/>
            <person name="Larsson K.H."/>
            <person name="Matsuura K."/>
            <person name="Barry K."/>
            <person name="Labutti K."/>
            <person name="Kuo R."/>
            <person name="Ohm R.A."/>
            <person name="Bhattacharya S.S."/>
            <person name="Shirouzu T."/>
            <person name="Yoshinaga Y."/>
            <person name="Martin F.M."/>
            <person name="Grigoriev I.V."/>
            <person name="Hibbett D.S."/>
        </authorList>
    </citation>
    <scope>NUCLEOTIDE SEQUENCE [LARGE SCALE GENOMIC DNA]</scope>
    <source>
        <strain evidence="7 8">HHB14362 ss-1</strain>
    </source>
</reference>
<dbReference type="Pfam" id="PF03171">
    <property type="entry name" value="2OG-FeII_Oxy"/>
    <property type="match status" value="1"/>
</dbReference>
<dbReference type="OrthoDB" id="406156at2759"/>
<dbReference type="EMBL" id="KV425552">
    <property type="protein sequence ID" value="KZT29993.1"/>
    <property type="molecule type" value="Genomic_DNA"/>
</dbReference>
<accession>A0A165VPP0</accession>
<dbReference type="PANTHER" id="PTHR10209">
    <property type="entry name" value="OXIDOREDUCTASE, 2OG-FE II OXYGENASE FAMILY PROTEIN"/>
    <property type="match status" value="1"/>
</dbReference>
<keyword evidence="8" id="KW-1185">Reference proteome</keyword>
<keyword evidence="2" id="KW-0479">Metal-binding</keyword>
<organism evidence="7 8">
    <name type="scientific">Neolentinus lepideus HHB14362 ss-1</name>
    <dbReference type="NCBI Taxonomy" id="1314782"/>
    <lineage>
        <taxon>Eukaryota</taxon>
        <taxon>Fungi</taxon>
        <taxon>Dikarya</taxon>
        <taxon>Basidiomycota</taxon>
        <taxon>Agaricomycotina</taxon>
        <taxon>Agaricomycetes</taxon>
        <taxon>Gloeophyllales</taxon>
        <taxon>Gloeophyllaceae</taxon>
        <taxon>Neolentinus</taxon>
    </lineage>
</organism>
<dbReference type="AlphaFoldDB" id="A0A165VPP0"/>
<dbReference type="SUPFAM" id="SSF51197">
    <property type="entry name" value="Clavaminate synthase-like"/>
    <property type="match status" value="1"/>
</dbReference>
<gene>
    <name evidence="7" type="ORF">NEOLEDRAFT_1174353</name>
</gene>
<dbReference type="InterPro" id="IPR027443">
    <property type="entry name" value="IPNS-like_sf"/>
</dbReference>
<keyword evidence="4" id="KW-0408">Iron</keyword>
<evidence type="ECO:0000256" key="4">
    <source>
        <dbReference type="ARBA" id="ARBA00023004"/>
    </source>
</evidence>
<dbReference type="PRINTS" id="PR00682">
    <property type="entry name" value="IPNSYNTHASE"/>
</dbReference>
<evidence type="ECO:0000313" key="8">
    <source>
        <dbReference type="Proteomes" id="UP000076761"/>
    </source>
</evidence>
<evidence type="ECO:0000256" key="3">
    <source>
        <dbReference type="ARBA" id="ARBA00023002"/>
    </source>
</evidence>